<keyword evidence="4" id="KW-1185">Reference proteome</keyword>
<evidence type="ECO:0000313" key="4">
    <source>
        <dbReference type="Proteomes" id="UP000265515"/>
    </source>
</evidence>
<feature type="compositionally biased region" description="Basic and acidic residues" evidence="1">
    <location>
        <begin position="182"/>
        <end position="196"/>
    </location>
</feature>
<feature type="compositionally biased region" description="Acidic residues" evidence="1">
    <location>
        <begin position="209"/>
        <end position="219"/>
    </location>
</feature>
<dbReference type="Gene3D" id="2.120.10.30">
    <property type="entry name" value="TolB, C-terminal domain"/>
    <property type="match status" value="1"/>
</dbReference>
<feature type="compositionally biased region" description="Basic and acidic residues" evidence="1">
    <location>
        <begin position="272"/>
        <end position="285"/>
    </location>
</feature>
<sequence>MGTKNFKTDYELKLDPDRVHDDKSGSGDGYGGRYEIRGVVAVVADEEGAAARSVCRDSDRDTSHNHQYPGWNATQAAVCSGHERPWRRRRRSWWWWGGVCCCVSYLTAMAIIVMVGGGHGSPGMVDFLGDMAADMPSGCSRSAFSPILHLREGEETATAWPVAVGNEYQTRRVGGDNMHNGDVNKIKGANDDGGGKDEEEQRQDRKGTEEEEEEEEEREGGDGRGEQERSRWSRNLAMSDGGKGPGMEKDKDMDKLADGTAMQRRGRRSRRREINGENEGKRLMVEEEEDCPHGAPVNTENRQEGWARTRKAAGISRRSMRQTSGRWWRRRRREAMVAQEDHHGYDCGYDYGYDDRPTDRSLQAGSTGSYLLRPVPNSSLFRTSKLVVSYSSVKPLIDIGNEDVGYRSIVRHIVFGPRKCAEIDGGSQGDLDDGEDWNENDVNNERTPILYNVLEEVCELVNKQFAYRVLSVRKADLEANVTFPLTGEVITYWWPLAEPDGDKVSEPRVFHSKLQDEPMASINDMQISAKGSNLMLTTSLDPAYDPAVQSPATWHSTITYLSVLDGTRSSMVFAHLTAKAGTFAFTPSENLVYLAATSRDKASILRAKAAQSETPLNASTVFEMVETFSRNRSDDGQLHQGEDTNPTGDDPVVVEPSFAAGGFAANGSCLYFVDRSKDHLWAMGKSAGNTFSLIASGDEEKVSDGPLSRSGFVDLEKVAATADGCNLFVVDNYAGGRVRWVKLTSPCREGGVVETVAALDSGGSGLSSLALRDEGDRLRLYVGSFRGSIFEVEIDRSLLHACGHTPMNLGHEVDSSPPADGNYSSAYRDESDGSHSPRRTALELAVRTILPIIAVLCVILAGSLVCVNERRGDPAEDIDMRKALARSSLSLI</sequence>
<keyword evidence="2" id="KW-0812">Transmembrane</keyword>
<feature type="region of interest" description="Disordered" evidence="1">
    <location>
        <begin position="809"/>
        <end position="837"/>
    </location>
</feature>
<dbReference type="InterPro" id="IPR011044">
    <property type="entry name" value="Quino_amine_DH_bsu"/>
</dbReference>
<dbReference type="EMBL" id="BFEA01000087">
    <property type="protein sequence ID" value="GBG67372.1"/>
    <property type="molecule type" value="Genomic_DNA"/>
</dbReference>
<evidence type="ECO:0000256" key="1">
    <source>
        <dbReference type="SAM" id="MobiDB-lite"/>
    </source>
</evidence>
<organism evidence="3 4">
    <name type="scientific">Chara braunii</name>
    <name type="common">Braun's stonewort</name>
    <dbReference type="NCBI Taxonomy" id="69332"/>
    <lineage>
        <taxon>Eukaryota</taxon>
        <taxon>Viridiplantae</taxon>
        <taxon>Streptophyta</taxon>
        <taxon>Charophyceae</taxon>
        <taxon>Charales</taxon>
        <taxon>Characeae</taxon>
        <taxon>Chara</taxon>
    </lineage>
</organism>
<feature type="transmembrane region" description="Helical" evidence="2">
    <location>
        <begin position="93"/>
        <end position="115"/>
    </location>
</feature>
<dbReference type="InterPro" id="IPR011042">
    <property type="entry name" value="6-blade_b-propeller_TolB-like"/>
</dbReference>
<name>A0A388KBD4_CHABU</name>
<feature type="transmembrane region" description="Helical" evidence="2">
    <location>
        <begin position="844"/>
        <end position="867"/>
    </location>
</feature>
<evidence type="ECO:0000256" key="2">
    <source>
        <dbReference type="SAM" id="Phobius"/>
    </source>
</evidence>
<accession>A0A388KBD4</accession>
<feature type="region of interest" description="Disordered" evidence="1">
    <location>
        <begin position="172"/>
        <end position="318"/>
    </location>
</feature>
<reference evidence="3 4" key="1">
    <citation type="journal article" date="2018" name="Cell">
        <title>The Chara Genome: Secondary Complexity and Implications for Plant Terrestrialization.</title>
        <authorList>
            <person name="Nishiyama T."/>
            <person name="Sakayama H."/>
            <person name="Vries J.D."/>
            <person name="Buschmann H."/>
            <person name="Saint-Marcoux D."/>
            <person name="Ullrich K.K."/>
            <person name="Haas F.B."/>
            <person name="Vanderstraeten L."/>
            <person name="Becker D."/>
            <person name="Lang D."/>
            <person name="Vosolsobe S."/>
            <person name="Rombauts S."/>
            <person name="Wilhelmsson P.K.I."/>
            <person name="Janitza P."/>
            <person name="Kern R."/>
            <person name="Heyl A."/>
            <person name="Rumpler F."/>
            <person name="Villalobos L.I.A.C."/>
            <person name="Clay J.M."/>
            <person name="Skokan R."/>
            <person name="Toyoda A."/>
            <person name="Suzuki Y."/>
            <person name="Kagoshima H."/>
            <person name="Schijlen E."/>
            <person name="Tajeshwar N."/>
            <person name="Catarino B."/>
            <person name="Hetherington A.J."/>
            <person name="Saltykova A."/>
            <person name="Bonnot C."/>
            <person name="Breuninger H."/>
            <person name="Symeonidi A."/>
            <person name="Radhakrishnan G.V."/>
            <person name="Van Nieuwerburgh F."/>
            <person name="Deforce D."/>
            <person name="Chang C."/>
            <person name="Karol K.G."/>
            <person name="Hedrich R."/>
            <person name="Ulvskov P."/>
            <person name="Glockner G."/>
            <person name="Delwiche C.F."/>
            <person name="Petrasek J."/>
            <person name="Van de Peer Y."/>
            <person name="Friml J."/>
            <person name="Beilby M."/>
            <person name="Dolan L."/>
            <person name="Kohara Y."/>
            <person name="Sugano S."/>
            <person name="Fujiyama A."/>
            <person name="Delaux P.-M."/>
            <person name="Quint M."/>
            <person name="TheiBen G."/>
            <person name="Hagemann M."/>
            <person name="Harholt J."/>
            <person name="Dunand C."/>
            <person name="Zachgo S."/>
            <person name="Langdale J."/>
            <person name="Maumus F."/>
            <person name="Straeten D.V.D."/>
            <person name="Gould S.B."/>
            <person name="Rensing S.A."/>
        </authorList>
    </citation>
    <scope>NUCLEOTIDE SEQUENCE [LARGE SCALE GENOMIC DNA]</scope>
    <source>
        <strain evidence="3 4">S276</strain>
    </source>
</reference>
<feature type="compositionally biased region" description="Basic and acidic residues" evidence="1">
    <location>
        <begin position="246"/>
        <end position="257"/>
    </location>
</feature>
<evidence type="ECO:0000313" key="3">
    <source>
        <dbReference type="EMBL" id="GBG67372.1"/>
    </source>
</evidence>
<feature type="compositionally biased region" description="Basic and acidic residues" evidence="1">
    <location>
        <begin position="631"/>
        <end position="642"/>
    </location>
</feature>
<protein>
    <submittedName>
        <fullName evidence="3">Uncharacterized protein</fullName>
    </submittedName>
</protein>
<proteinExistence type="predicted"/>
<feature type="compositionally biased region" description="Basic and acidic residues" evidence="1">
    <location>
        <begin position="220"/>
        <end position="231"/>
    </location>
</feature>
<dbReference type="AlphaFoldDB" id="A0A388KBD4"/>
<keyword evidence="2" id="KW-0472">Membrane</keyword>
<keyword evidence="2" id="KW-1133">Transmembrane helix</keyword>
<dbReference type="Proteomes" id="UP000265515">
    <property type="component" value="Unassembled WGS sequence"/>
</dbReference>
<feature type="region of interest" description="Disordered" evidence="1">
    <location>
        <begin position="631"/>
        <end position="650"/>
    </location>
</feature>
<dbReference type="SUPFAM" id="SSF50969">
    <property type="entry name" value="YVTN repeat-like/Quinoprotein amine dehydrogenase"/>
    <property type="match status" value="1"/>
</dbReference>
<comment type="caution">
    <text evidence="3">The sequence shown here is derived from an EMBL/GenBank/DDBJ whole genome shotgun (WGS) entry which is preliminary data.</text>
</comment>
<gene>
    <name evidence="3" type="ORF">CBR_g508</name>
</gene>
<dbReference type="Gramene" id="GBG67372">
    <property type="protein sequence ID" value="GBG67372"/>
    <property type="gene ID" value="CBR_g508"/>
</dbReference>